<dbReference type="GO" id="GO:0005525">
    <property type="term" value="F:GTP binding"/>
    <property type="evidence" value="ECO:0007669"/>
    <property type="project" value="UniProtKB-UniRule"/>
</dbReference>
<evidence type="ECO:0000256" key="9">
    <source>
        <dbReference type="ARBA" id="ARBA00023306"/>
    </source>
</evidence>
<sequence>MSETMLDFRKTRFLTSSPDLKHLPPDAGVEIAFAGRSNSGKSSALNAICDQQGLAKTSRTPGRTRLINLFEVAPQCCLVDLPGYGYAAVSESMKRDWQKSLSAYLQKRQALRGIVVTMDIRHPLKDHDRLIIDWSLAANLPALILLTKADKLGTNARRQAAAQVRDLLSEFGGNFTIIPFSALRKIGIAETRAILTSWFMTLNPEDPA</sequence>
<keyword evidence="4" id="KW-0479">Metal-binding</keyword>
<proteinExistence type="inferred from homology"/>
<dbReference type="InterPro" id="IPR006073">
    <property type="entry name" value="GTP-bd"/>
</dbReference>
<dbReference type="GO" id="GO:0000917">
    <property type="term" value="P:division septum assembly"/>
    <property type="evidence" value="ECO:0007669"/>
    <property type="project" value="UniProtKB-KW"/>
</dbReference>
<keyword evidence="6" id="KW-0460">Magnesium</keyword>
<dbReference type="PROSITE" id="PS51706">
    <property type="entry name" value="G_ENGB"/>
    <property type="match status" value="1"/>
</dbReference>
<organism evidence="12 13">
    <name type="scientific">Candidatus Anaerobiospirillum merdipullorum</name>
    <dbReference type="NCBI Taxonomy" id="2838450"/>
    <lineage>
        <taxon>Bacteria</taxon>
        <taxon>Pseudomonadati</taxon>
        <taxon>Pseudomonadota</taxon>
        <taxon>Gammaproteobacteria</taxon>
        <taxon>Aeromonadales</taxon>
        <taxon>Succinivibrionaceae</taxon>
        <taxon>Anaerobiospirillum</taxon>
    </lineage>
</organism>
<evidence type="ECO:0000256" key="8">
    <source>
        <dbReference type="ARBA" id="ARBA00023210"/>
    </source>
</evidence>
<dbReference type="FunFam" id="3.40.50.300:FF:000098">
    <property type="entry name" value="Probable GTP-binding protein EngB"/>
    <property type="match status" value="1"/>
</dbReference>
<gene>
    <name evidence="12" type="primary">yihA</name>
    <name evidence="10" type="synonym">engB</name>
    <name evidence="12" type="ORF">IAA31_07950</name>
</gene>
<evidence type="ECO:0000256" key="7">
    <source>
        <dbReference type="ARBA" id="ARBA00023134"/>
    </source>
</evidence>
<dbReference type="GO" id="GO:0046872">
    <property type="term" value="F:metal ion binding"/>
    <property type="evidence" value="ECO:0007669"/>
    <property type="project" value="UniProtKB-KW"/>
</dbReference>
<evidence type="ECO:0000256" key="1">
    <source>
        <dbReference type="ARBA" id="ARBA00001946"/>
    </source>
</evidence>
<dbReference type="Gene3D" id="3.40.50.300">
    <property type="entry name" value="P-loop containing nucleotide triphosphate hydrolases"/>
    <property type="match status" value="1"/>
</dbReference>
<keyword evidence="9 10" id="KW-0131">Cell cycle</keyword>
<comment type="caution">
    <text evidence="12">The sequence shown here is derived from an EMBL/GenBank/DDBJ whole genome shotgun (WGS) entry which is preliminary data.</text>
</comment>
<evidence type="ECO:0000259" key="11">
    <source>
        <dbReference type="PROSITE" id="PS51706"/>
    </source>
</evidence>
<dbReference type="InterPro" id="IPR019987">
    <property type="entry name" value="GTP-bd_ribosome_bio_YsxC"/>
</dbReference>
<keyword evidence="3 10" id="KW-0132">Cell division</keyword>
<keyword evidence="8 10" id="KW-0717">Septation</keyword>
<evidence type="ECO:0000256" key="5">
    <source>
        <dbReference type="ARBA" id="ARBA00022741"/>
    </source>
</evidence>
<dbReference type="InterPro" id="IPR030393">
    <property type="entry name" value="G_ENGB_dom"/>
</dbReference>
<protein>
    <recommendedName>
        <fullName evidence="10">Probable GTP-binding protein EngB</fullName>
    </recommendedName>
</protein>
<evidence type="ECO:0000256" key="3">
    <source>
        <dbReference type="ARBA" id="ARBA00022618"/>
    </source>
</evidence>
<dbReference type="CDD" id="cd01876">
    <property type="entry name" value="YihA_EngB"/>
    <property type="match status" value="1"/>
</dbReference>
<keyword evidence="5 10" id="KW-0547">Nucleotide-binding</keyword>
<feature type="domain" description="EngB-type G" evidence="11">
    <location>
        <begin position="27"/>
        <end position="201"/>
    </location>
</feature>
<comment type="cofactor">
    <cofactor evidence="1">
        <name>Mg(2+)</name>
        <dbReference type="ChEBI" id="CHEBI:18420"/>
    </cofactor>
</comment>
<evidence type="ECO:0000256" key="10">
    <source>
        <dbReference type="HAMAP-Rule" id="MF_00321"/>
    </source>
</evidence>
<evidence type="ECO:0000313" key="12">
    <source>
        <dbReference type="EMBL" id="MBU3827398.1"/>
    </source>
</evidence>
<evidence type="ECO:0000256" key="2">
    <source>
        <dbReference type="ARBA" id="ARBA00009638"/>
    </source>
</evidence>
<dbReference type="GO" id="GO:0005829">
    <property type="term" value="C:cytosol"/>
    <property type="evidence" value="ECO:0007669"/>
    <property type="project" value="TreeGrafter"/>
</dbReference>
<dbReference type="PANTHER" id="PTHR11649:SF13">
    <property type="entry name" value="ENGB-TYPE G DOMAIN-CONTAINING PROTEIN"/>
    <property type="match status" value="1"/>
</dbReference>
<dbReference type="Proteomes" id="UP000824150">
    <property type="component" value="Unassembled WGS sequence"/>
</dbReference>
<comment type="function">
    <text evidence="10">Necessary for normal cell division and for the maintenance of normal septation.</text>
</comment>
<keyword evidence="7 10" id="KW-0342">GTP-binding</keyword>
<dbReference type="PANTHER" id="PTHR11649">
    <property type="entry name" value="MSS1/TRME-RELATED GTP-BINDING PROTEIN"/>
    <property type="match status" value="1"/>
</dbReference>
<reference evidence="12" key="2">
    <citation type="submission" date="2021-04" db="EMBL/GenBank/DDBJ databases">
        <authorList>
            <person name="Gilroy R."/>
        </authorList>
    </citation>
    <scope>NUCLEOTIDE SEQUENCE</scope>
    <source>
        <strain evidence="12">687</strain>
    </source>
</reference>
<evidence type="ECO:0000256" key="4">
    <source>
        <dbReference type="ARBA" id="ARBA00022723"/>
    </source>
</evidence>
<name>A0A9E2KQE5_9GAMM</name>
<comment type="similarity">
    <text evidence="2 10">Belongs to the TRAFAC class TrmE-Era-EngA-EngB-Septin-like GTPase superfamily. EngB GTPase family.</text>
</comment>
<dbReference type="NCBIfam" id="TIGR03598">
    <property type="entry name" value="GTPase_YsxC"/>
    <property type="match status" value="1"/>
</dbReference>
<evidence type="ECO:0000313" key="13">
    <source>
        <dbReference type="Proteomes" id="UP000824150"/>
    </source>
</evidence>
<dbReference type="Pfam" id="PF01926">
    <property type="entry name" value="MMR_HSR1"/>
    <property type="match status" value="1"/>
</dbReference>
<dbReference type="AlphaFoldDB" id="A0A9E2KQE5"/>
<dbReference type="HAMAP" id="MF_00321">
    <property type="entry name" value="GTPase_EngB"/>
    <property type="match status" value="1"/>
</dbReference>
<dbReference type="SUPFAM" id="SSF52540">
    <property type="entry name" value="P-loop containing nucleoside triphosphate hydrolases"/>
    <property type="match status" value="1"/>
</dbReference>
<evidence type="ECO:0000256" key="6">
    <source>
        <dbReference type="ARBA" id="ARBA00022842"/>
    </source>
</evidence>
<dbReference type="EMBL" id="JAHLFG010000088">
    <property type="protein sequence ID" value="MBU3827398.1"/>
    <property type="molecule type" value="Genomic_DNA"/>
</dbReference>
<reference evidence="12" key="1">
    <citation type="journal article" date="2021" name="PeerJ">
        <title>Extensive microbial diversity within the chicken gut microbiome revealed by metagenomics and culture.</title>
        <authorList>
            <person name="Gilroy R."/>
            <person name="Ravi A."/>
            <person name="Getino M."/>
            <person name="Pursley I."/>
            <person name="Horton D.L."/>
            <person name="Alikhan N.F."/>
            <person name="Baker D."/>
            <person name="Gharbi K."/>
            <person name="Hall N."/>
            <person name="Watson M."/>
            <person name="Adriaenssens E.M."/>
            <person name="Foster-Nyarko E."/>
            <person name="Jarju S."/>
            <person name="Secka A."/>
            <person name="Antonio M."/>
            <person name="Oren A."/>
            <person name="Chaudhuri R.R."/>
            <person name="La Ragione R."/>
            <person name="Hildebrand F."/>
            <person name="Pallen M.J."/>
        </authorList>
    </citation>
    <scope>NUCLEOTIDE SEQUENCE</scope>
    <source>
        <strain evidence="12">687</strain>
    </source>
</reference>
<dbReference type="InterPro" id="IPR027417">
    <property type="entry name" value="P-loop_NTPase"/>
</dbReference>
<accession>A0A9E2KQE5</accession>